<gene>
    <name evidence="2" type="ORF">KC717_06900</name>
</gene>
<comment type="caution">
    <text evidence="2">The sequence shown here is derived from an EMBL/GenBank/DDBJ whole genome shotgun (WGS) entry which is preliminary data.</text>
</comment>
<keyword evidence="1" id="KW-1133">Transmembrane helix</keyword>
<keyword evidence="1" id="KW-0812">Transmembrane</keyword>
<keyword evidence="1" id="KW-0472">Membrane</keyword>
<organism evidence="2 3">
    <name type="scientific">Candidatus Dojkabacteria bacterium</name>
    <dbReference type="NCBI Taxonomy" id="2099670"/>
    <lineage>
        <taxon>Bacteria</taxon>
        <taxon>Candidatus Dojkabacteria</taxon>
    </lineage>
</organism>
<reference evidence="2" key="2">
    <citation type="journal article" date="2021" name="Microbiome">
        <title>Successional dynamics and alternative stable states in a saline activated sludge microbial community over 9 years.</title>
        <authorList>
            <person name="Wang Y."/>
            <person name="Ye J."/>
            <person name="Ju F."/>
            <person name="Liu L."/>
            <person name="Boyd J.A."/>
            <person name="Deng Y."/>
            <person name="Parks D.H."/>
            <person name="Jiang X."/>
            <person name="Yin X."/>
            <person name="Woodcroft B.J."/>
            <person name="Tyson G.W."/>
            <person name="Hugenholtz P."/>
            <person name="Polz M.F."/>
            <person name="Zhang T."/>
        </authorList>
    </citation>
    <scope>NUCLEOTIDE SEQUENCE</scope>
    <source>
        <strain evidence="2">HKST-UBA11</strain>
    </source>
</reference>
<feature type="non-terminal residue" evidence="2">
    <location>
        <position position="75"/>
    </location>
</feature>
<name>A0A955L944_9BACT</name>
<proteinExistence type="predicted"/>
<evidence type="ECO:0000313" key="3">
    <source>
        <dbReference type="Proteomes" id="UP000754563"/>
    </source>
</evidence>
<sequence>MKISLRKLSLPFFIITTFLYAIIYSFFAVSAITNSEDVQAQVACQNWGSYDDSSGWCQDGLGCRNRFCNDDGTWR</sequence>
<accession>A0A955L944</accession>
<evidence type="ECO:0000256" key="1">
    <source>
        <dbReference type="SAM" id="Phobius"/>
    </source>
</evidence>
<evidence type="ECO:0000313" key="2">
    <source>
        <dbReference type="EMBL" id="MCA9386344.1"/>
    </source>
</evidence>
<protein>
    <submittedName>
        <fullName evidence="2">Uncharacterized protein</fullName>
    </submittedName>
</protein>
<dbReference type="Proteomes" id="UP000754563">
    <property type="component" value="Unassembled WGS sequence"/>
</dbReference>
<feature type="transmembrane region" description="Helical" evidence="1">
    <location>
        <begin position="12"/>
        <end position="32"/>
    </location>
</feature>
<reference evidence="2" key="1">
    <citation type="submission" date="2020-04" db="EMBL/GenBank/DDBJ databases">
        <authorList>
            <person name="Zhang T."/>
        </authorList>
    </citation>
    <scope>NUCLEOTIDE SEQUENCE</scope>
    <source>
        <strain evidence="2">HKST-UBA11</strain>
    </source>
</reference>
<dbReference type="EMBL" id="JAGQLH010000133">
    <property type="protein sequence ID" value="MCA9386344.1"/>
    <property type="molecule type" value="Genomic_DNA"/>
</dbReference>
<dbReference type="AlphaFoldDB" id="A0A955L944"/>